<name>A0ABT7AIS4_9HYPH</name>
<feature type="transmembrane region" description="Helical" evidence="8">
    <location>
        <begin position="255"/>
        <end position="272"/>
    </location>
</feature>
<evidence type="ECO:0000256" key="1">
    <source>
        <dbReference type="ARBA" id="ARBA00004651"/>
    </source>
</evidence>
<evidence type="ECO:0000256" key="8">
    <source>
        <dbReference type="SAM" id="Phobius"/>
    </source>
</evidence>
<feature type="transmembrane region" description="Helical" evidence="8">
    <location>
        <begin position="59"/>
        <end position="84"/>
    </location>
</feature>
<gene>
    <name evidence="9" type="ORF">QNA08_12190</name>
</gene>
<feature type="compositionally biased region" description="Low complexity" evidence="7">
    <location>
        <begin position="1"/>
        <end position="21"/>
    </location>
</feature>
<evidence type="ECO:0000256" key="3">
    <source>
        <dbReference type="ARBA" id="ARBA00022475"/>
    </source>
</evidence>
<evidence type="ECO:0000256" key="4">
    <source>
        <dbReference type="ARBA" id="ARBA00022692"/>
    </source>
</evidence>
<evidence type="ECO:0000256" key="7">
    <source>
        <dbReference type="SAM" id="MobiDB-lite"/>
    </source>
</evidence>
<protein>
    <submittedName>
        <fullName evidence="9">Sulfate exporter family transporter</fullName>
    </submittedName>
</protein>
<feature type="transmembrane region" description="Helical" evidence="8">
    <location>
        <begin position="129"/>
        <end position="147"/>
    </location>
</feature>
<dbReference type="Proteomes" id="UP001321492">
    <property type="component" value="Unassembled WGS sequence"/>
</dbReference>
<evidence type="ECO:0000256" key="2">
    <source>
        <dbReference type="ARBA" id="ARBA00007977"/>
    </source>
</evidence>
<organism evidence="9 10">
    <name type="scientific">Chelatococcus albus</name>
    <dbReference type="NCBI Taxonomy" id="3047466"/>
    <lineage>
        <taxon>Bacteria</taxon>
        <taxon>Pseudomonadati</taxon>
        <taxon>Pseudomonadota</taxon>
        <taxon>Alphaproteobacteria</taxon>
        <taxon>Hyphomicrobiales</taxon>
        <taxon>Chelatococcaceae</taxon>
        <taxon>Chelatococcus</taxon>
    </lineage>
</organism>
<feature type="transmembrane region" description="Helical" evidence="8">
    <location>
        <begin position="284"/>
        <end position="304"/>
    </location>
</feature>
<feature type="transmembrane region" description="Helical" evidence="8">
    <location>
        <begin position="104"/>
        <end position="123"/>
    </location>
</feature>
<comment type="subcellular location">
    <subcellularLocation>
        <location evidence="1">Cell membrane</location>
        <topology evidence="1">Multi-pass membrane protein</topology>
    </subcellularLocation>
</comment>
<accession>A0ABT7AIS4</accession>
<dbReference type="PANTHER" id="PTHR30106:SF2">
    <property type="entry name" value="UPF0324 INNER MEMBRANE PROTEIN YEIH"/>
    <property type="match status" value="1"/>
</dbReference>
<comment type="caution">
    <text evidence="9">The sequence shown here is derived from an EMBL/GenBank/DDBJ whole genome shotgun (WGS) entry which is preliminary data.</text>
</comment>
<keyword evidence="3" id="KW-1003">Cell membrane</keyword>
<comment type="similarity">
    <text evidence="2">Belongs to the UPF0324 family.</text>
</comment>
<evidence type="ECO:0000256" key="6">
    <source>
        <dbReference type="ARBA" id="ARBA00023136"/>
    </source>
</evidence>
<keyword evidence="5 8" id="KW-1133">Transmembrane helix</keyword>
<dbReference type="RefSeq" id="WP_283740993.1">
    <property type="nucleotide sequence ID" value="NZ_JASJEV010000007.1"/>
</dbReference>
<keyword evidence="4 8" id="KW-0812">Transmembrane</keyword>
<keyword evidence="10" id="KW-1185">Reference proteome</keyword>
<evidence type="ECO:0000256" key="5">
    <source>
        <dbReference type="ARBA" id="ARBA00022989"/>
    </source>
</evidence>
<feature type="transmembrane region" description="Helical" evidence="8">
    <location>
        <begin position="316"/>
        <end position="333"/>
    </location>
</feature>
<feature type="transmembrane region" description="Helical" evidence="8">
    <location>
        <begin position="345"/>
        <end position="365"/>
    </location>
</feature>
<keyword evidence="6 8" id="KW-0472">Membrane</keyword>
<feature type="transmembrane region" description="Helical" evidence="8">
    <location>
        <begin position="159"/>
        <end position="179"/>
    </location>
</feature>
<dbReference type="EMBL" id="JASJEV010000007">
    <property type="protein sequence ID" value="MDJ1158995.1"/>
    <property type="molecule type" value="Genomic_DNA"/>
</dbReference>
<evidence type="ECO:0000313" key="9">
    <source>
        <dbReference type="EMBL" id="MDJ1158995.1"/>
    </source>
</evidence>
<proteinExistence type="inferred from homology"/>
<feature type="region of interest" description="Disordered" evidence="7">
    <location>
        <begin position="1"/>
        <end position="23"/>
    </location>
</feature>
<evidence type="ECO:0000313" key="10">
    <source>
        <dbReference type="Proteomes" id="UP001321492"/>
    </source>
</evidence>
<dbReference type="Pfam" id="PF03601">
    <property type="entry name" value="Cons_hypoth698"/>
    <property type="match status" value="1"/>
</dbReference>
<dbReference type="PANTHER" id="PTHR30106">
    <property type="entry name" value="INNER MEMBRANE PROTEIN YEIH-RELATED"/>
    <property type="match status" value="1"/>
</dbReference>
<feature type="transmembrane region" description="Helical" evidence="8">
    <location>
        <begin position="33"/>
        <end position="53"/>
    </location>
</feature>
<dbReference type="InterPro" id="IPR018383">
    <property type="entry name" value="UPF0324_pro"/>
</dbReference>
<feature type="transmembrane region" description="Helical" evidence="8">
    <location>
        <begin position="191"/>
        <end position="216"/>
    </location>
</feature>
<sequence>MRQSAAEAAESASAGGAASPRSPAPHGRFPGSFTALLPGFALAAAVAGASAAAEPASAALLAAALGRPFAVPAVVIALVLGVVLSGLARRPAFPPGLVFSVKKLLRWAVALLGLKVAIADVLGLGWGTALVVVLSMAVTLVSGIWLARLFGRSDAYGALAGGATAVCGASAALATATVLPDYENKEADVAFTVVVVNALSTLAMVAYPALAALLGFDDRTTGILLGATIHDVAQVVGAGYAVSDVAGNAGVVVKLFRVLLLLPVVVAVGWWFSARGGGTARASVPVPVFALAFLALVIVNSFGLLPGPVKATLVEASRWGLLIAIAALGLGTSPRTILNLGWRHMVVALGTTLVILATVTAALLVA</sequence>
<reference evidence="9 10" key="1">
    <citation type="submission" date="2023-05" db="EMBL/GenBank/DDBJ databases">
        <title>Chelatococcus sp. nov., a moderately thermophilic bacterium isolated from hot spring microbial mat.</title>
        <authorList>
            <person name="Hu C.-J."/>
            <person name="Li W.-J."/>
        </authorList>
    </citation>
    <scope>NUCLEOTIDE SEQUENCE [LARGE SCALE GENOMIC DNA]</scope>
    <source>
        <strain evidence="9 10">SYSU G07232</strain>
    </source>
</reference>